<name>A0ACB6QTI5_9PLEO</name>
<dbReference type="EMBL" id="MU003508">
    <property type="protein sequence ID" value="KAF2470319.1"/>
    <property type="molecule type" value="Genomic_DNA"/>
</dbReference>
<reference evidence="1" key="1">
    <citation type="journal article" date="2020" name="Stud. Mycol.">
        <title>101 Dothideomycetes genomes: a test case for predicting lifestyles and emergence of pathogens.</title>
        <authorList>
            <person name="Haridas S."/>
            <person name="Albert R."/>
            <person name="Binder M."/>
            <person name="Bloem J."/>
            <person name="Labutti K."/>
            <person name="Salamov A."/>
            <person name="Andreopoulos B."/>
            <person name="Baker S."/>
            <person name="Barry K."/>
            <person name="Bills G."/>
            <person name="Bluhm B."/>
            <person name="Cannon C."/>
            <person name="Castanera R."/>
            <person name="Culley D."/>
            <person name="Daum C."/>
            <person name="Ezra D."/>
            <person name="Gonzalez J."/>
            <person name="Henrissat B."/>
            <person name="Kuo A."/>
            <person name="Liang C."/>
            <person name="Lipzen A."/>
            <person name="Lutzoni F."/>
            <person name="Magnuson J."/>
            <person name="Mondo S."/>
            <person name="Nolan M."/>
            <person name="Ohm R."/>
            <person name="Pangilinan J."/>
            <person name="Park H.-J."/>
            <person name="Ramirez L."/>
            <person name="Alfaro M."/>
            <person name="Sun H."/>
            <person name="Tritt A."/>
            <person name="Yoshinaga Y."/>
            <person name="Zwiers L.-H."/>
            <person name="Turgeon B."/>
            <person name="Goodwin S."/>
            <person name="Spatafora J."/>
            <person name="Crous P."/>
            <person name="Grigoriev I."/>
        </authorList>
    </citation>
    <scope>NUCLEOTIDE SEQUENCE</scope>
    <source>
        <strain evidence="1">ATCC 200398</strain>
    </source>
</reference>
<accession>A0ACB6QTI5</accession>
<organism evidence="1 2">
    <name type="scientific">Lindgomyces ingoldianus</name>
    <dbReference type="NCBI Taxonomy" id="673940"/>
    <lineage>
        <taxon>Eukaryota</taxon>
        <taxon>Fungi</taxon>
        <taxon>Dikarya</taxon>
        <taxon>Ascomycota</taxon>
        <taxon>Pezizomycotina</taxon>
        <taxon>Dothideomycetes</taxon>
        <taxon>Pleosporomycetidae</taxon>
        <taxon>Pleosporales</taxon>
        <taxon>Lindgomycetaceae</taxon>
        <taxon>Lindgomyces</taxon>
    </lineage>
</organism>
<dbReference type="Proteomes" id="UP000799755">
    <property type="component" value="Unassembled WGS sequence"/>
</dbReference>
<sequence length="492" mass="54051">MFLIGASGTHPAAAPPPPTDPGVRAVSWVEEAWQLVTWQLSYPSETSAQENFTLQLRRVGSVFRGSNEGWSVEMAEHFVAKRVVPNLCRCQAFTIRAVSSENAAPATAPIAQEVTSCSSRVPSSGTGPTATASHDANTKRPINYIIRSGRTHSVGGPYNVASFGPPTLDNFSERLGHRFCNAYCAQPAERSSPFHRFKGSVPLEEEEEEEEDVHAVRLPSRFMVLNSGAINDKIATDYGNDIESDPLISGLISEQPMWALTKSYRARKRLIAFHSPPLPRRTEGNTGEVNYSVSRKETGRASSTSNRSYAKRSIPPSPIKLTSSPTLDEVRAFDGKRKSISEQFHEQCPGSKKACKKNKIISRGGGTAAVMIQISARPKDPNQRRVRYKGVDISTHGEAPNDYVDSGSTGRKLEVNPRSNKSARRRETYDTDITDGMILKDRRKTKGRNKVPENLSQTVKSIISVWTAVDIEEEGDDLDAESVIAVRPVLEA</sequence>
<proteinExistence type="predicted"/>
<gene>
    <name evidence="1" type="ORF">BDR25DRAFT_355435</name>
</gene>
<comment type="caution">
    <text evidence="1">The sequence shown here is derived from an EMBL/GenBank/DDBJ whole genome shotgun (WGS) entry which is preliminary data.</text>
</comment>
<evidence type="ECO:0000313" key="2">
    <source>
        <dbReference type="Proteomes" id="UP000799755"/>
    </source>
</evidence>
<keyword evidence="2" id="KW-1185">Reference proteome</keyword>
<evidence type="ECO:0000313" key="1">
    <source>
        <dbReference type="EMBL" id="KAF2470319.1"/>
    </source>
</evidence>
<protein>
    <submittedName>
        <fullName evidence="1">Uncharacterized protein</fullName>
    </submittedName>
</protein>